<dbReference type="RefSeq" id="WP_146400663.1">
    <property type="nucleotide sequence ID" value="NZ_SJPQ01000002.1"/>
</dbReference>
<keyword evidence="3" id="KW-1185">Reference proteome</keyword>
<reference evidence="2 3" key="1">
    <citation type="submission" date="2019-02" db="EMBL/GenBank/DDBJ databases">
        <title>Deep-cultivation of Planctomycetes and their phenomic and genomic characterization uncovers novel biology.</title>
        <authorList>
            <person name="Wiegand S."/>
            <person name="Jogler M."/>
            <person name="Boedeker C."/>
            <person name="Pinto D."/>
            <person name="Vollmers J."/>
            <person name="Rivas-Marin E."/>
            <person name="Kohn T."/>
            <person name="Peeters S.H."/>
            <person name="Heuer A."/>
            <person name="Rast P."/>
            <person name="Oberbeckmann S."/>
            <person name="Bunk B."/>
            <person name="Jeske O."/>
            <person name="Meyerdierks A."/>
            <person name="Storesund J.E."/>
            <person name="Kallscheuer N."/>
            <person name="Luecker S."/>
            <person name="Lage O.M."/>
            <person name="Pohl T."/>
            <person name="Merkel B.J."/>
            <person name="Hornburger P."/>
            <person name="Mueller R.-W."/>
            <person name="Bruemmer F."/>
            <person name="Labrenz M."/>
            <person name="Spormann A.M."/>
            <person name="Op Den Camp H."/>
            <person name="Overmann J."/>
            <person name="Amann R."/>
            <person name="Jetten M.S.M."/>
            <person name="Mascher T."/>
            <person name="Medema M.H."/>
            <person name="Devos D.P."/>
            <person name="Kaster A.-K."/>
            <person name="Ovreas L."/>
            <person name="Rohde M."/>
            <person name="Galperin M.Y."/>
            <person name="Jogler C."/>
        </authorList>
    </citation>
    <scope>NUCLEOTIDE SEQUENCE [LARGE SCALE GENOMIC DNA]</scope>
    <source>
        <strain evidence="2 3">Mal64</strain>
    </source>
</reference>
<keyword evidence="1" id="KW-0812">Transmembrane</keyword>
<keyword evidence="1" id="KW-0472">Membrane</keyword>
<evidence type="ECO:0000256" key="1">
    <source>
        <dbReference type="SAM" id="Phobius"/>
    </source>
</evidence>
<dbReference type="EMBL" id="SJPQ01000002">
    <property type="protein sequence ID" value="TWT89072.1"/>
    <property type="molecule type" value="Genomic_DNA"/>
</dbReference>
<sequence length="80" mass="9242">MIEIVDRIVSIQTPFNMIVLMFAFGMIFGIVASVARETRRYLVHRQELEFRRELVERGLDPTEIEKVMTATPKDAKTKSA</sequence>
<name>A0A5C5ZNK0_9BACT</name>
<feature type="transmembrane region" description="Helical" evidence="1">
    <location>
        <begin position="15"/>
        <end position="35"/>
    </location>
</feature>
<proteinExistence type="predicted"/>
<protein>
    <submittedName>
        <fullName evidence="2">Uncharacterized protein</fullName>
    </submittedName>
</protein>
<evidence type="ECO:0000313" key="2">
    <source>
        <dbReference type="EMBL" id="TWT89072.1"/>
    </source>
</evidence>
<accession>A0A5C5ZNK0</accession>
<evidence type="ECO:0000313" key="3">
    <source>
        <dbReference type="Proteomes" id="UP000315440"/>
    </source>
</evidence>
<comment type="caution">
    <text evidence="2">The sequence shown here is derived from an EMBL/GenBank/DDBJ whole genome shotgun (WGS) entry which is preliminary data.</text>
</comment>
<dbReference type="OrthoDB" id="290400at2"/>
<dbReference type="AlphaFoldDB" id="A0A5C5ZNK0"/>
<gene>
    <name evidence="2" type="ORF">Mal64_25640</name>
</gene>
<organism evidence="2 3">
    <name type="scientific">Pseudobythopirellula maris</name>
    <dbReference type="NCBI Taxonomy" id="2527991"/>
    <lineage>
        <taxon>Bacteria</taxon>
        <taxon>Pseudomonadati</taxon>
        <taxon>Planctomycetota</taxon>
        <taxon>Planctomycetia</taxon>
        <taxon>Pirellulales</taxon>
        <taxon>Lacipirellulaceae</taxon>
        <taxon>Pseudobythopirellula</taxon>
    </lineage>
</organism>
<dbReference type="Proteomes" id="UP000315440">
    <property type="component" value="Unassembled WGS sequence"/>
</dbReference>
<keyword evidence="1" id="KW-1133">Transmembrane helix</keyword>